<feature type="signal peptide" evidence="1">
    <location>
        <begin position="1"/>
        <end position="28"/>
    </location>
</feature>
<protein>
    <submittedName>
        <fullName evidence="2">Uncharacterized protein</fullName>
    </submittedName>
</protein>
<comment type="caution">
    <text evidence="2">The sequence shown here is derived from an EMBL/GenBank/DDBJ whole genome shotgun (WGS) entry which is preliminary data.</text>
</comment>
<evidence type="ECO:0000256" key="1">
    <source>
        <dbReference type="SAM" id="SignalP"/>
    </source>
</evidence>
<name>A0ABT4HXR6_9BACL</name>
<accession>A0ABT4HXR6</accession>
<gene>
    <name evidence="2" type="ORF">O0535_12605</name>
</gene>
<feature type="chain" id="PRO_5046075428" evidence="1">
    <location>
        <begin position="29"/>
        <end position="231"/>
    </location>
</feature>
<evidence type="ECO:0000313" key="3">
    <source>
        <dbReference type="Proteomes" id="UP001067708"/>
    </source>
</evidence>
<dbReference type="RefSeq" id="WP_258417521.1">
    <property type="nucleotide sequence ID" value="NZ_JAPTNG010000008.1"/>
</dbReference>
<dbReference type="Proteomes" id="UP001067708">
    <property type="component" value="Unassembled WGS sequence"/>
</dbReference>
<keyword evidence="3" id="KW-1185">Reference proteome</keyword>
<organism evidence="2 3">
    <name type="scientific">Brevibacillus halotolerans</name>
    <dbReference type="NCBI Taxonomy" id="1507437"/>
    <lineage>
        <taxon>Bacteria</taxon>
        <taxon>Bacillati</taxon>
        <taxon>Bacillota</taxon>
        <taxon>Bacilli</taxon>
        <taxon>Bacillales</taxon>
        <taxon>Paenibacillaceae</taxon>
        <taxon>Brevibacillus</taxon>
    </lineage>
</organism>
<reference evidence="2" key="1">
    <citation type="submission" date="2022-09" db="EMBL/GenBank/DDBJ databases">
        <title>Genome analysis and characterization of larvicidal activity of Brevibacillus strains.</title>
        <authorList>
            <person name="Patrusheva E.V."/>
            <person name="Izotova A.O."/>
            <person name="Toshchakov S.V."/>
            <person name="Sineoky S.P."/>
        </authorList>
    </citation>
    <scope>NUCLEOTIDE SEQUENCE</scope>
    <source>
        <strain evidence="2">VKPM_B-13244</strain>
    </source>
</reference>
<keyword evidence="1" id="KW-0732">Signal</keyword>
<sequence>MFKKIFMLSTFLALFATTSIAPSQNAFASANPTESVTVAVEEDFTKEAQPYKVDKIQVSNGQTANVFYFENEEDAEKFQAERYSESTASTFQEQQLTKEKRSISPSALYGYSYLGYHGNIQHFFKEKKVKNNTNSPLKDVKFDFNEQRSTRTSSSVSAEFPKVFKAELGFEYNTSHTYTVSIPVNIPAKHYGQVITYNNTDVYKFKHTTYGNFNVYYPTESDEYDIYIVKL</sequence>
<dbReference type="EMBL" id="JAPTNG010000008">
    <property type="protein sequence ID" value="MCZ0831595.1"/>
    <property type="molecule type" value="Genomic_DNA"/>
</dbReference>
<proteinExistence type="predicted"/>
<evidence type="ECO:0000313" key="2">
    <source>
        <dbReference type="EMBL" id="MCZ0831595.1"/>
    </source>
</evidence>